<keyword evidence="2" id="KW-0812">Transmembrane</keyword>
<feature type="region of interest" description="Disordered" evidence="1">
    <location>
        <begin position="1"/>
        <end position="26"/>
    </location>
</feature>
<dbReference type="AlphaFoldDB" id="A0ABD3PBJ6"/>
<reference evidence="3 4" key="1">
    <citation type="submission" date="2024-10" db="EMBL/GenBank/DDBJ databases">
        <title>Updated reference genomes for cyclostephanoid diatoms.</title>
        <authorList>
            <person name="Roberts W.R."/>
            <person name="Alverson A.J."/>
        </authorList>
    </citation>
    <scope>NUCLEOTIDE SEQUENCE [LARGE SCALE GENOMIC DNA]</scope>
    <source>
        <strain evidence="3 4">AJA010-31</strain>
    </source>
</reference>
<comment type="caution">
    <text evidence="3">The sequence shown here is derived from an EMBL/GenBank/DDBJ whole genome shotgun (WGS) entry which is preliminary data.</text>
</comment>
<keyword evidence="2" id="KW-1133">Transmembrane helix</keyword>
<gene>
    <name evidence="3" type="ORF">ACHAWO_009409</name>
</gene>
<organism evidence="3 4">
    <name type="scientific">Cyclotella atomus</name>
    <dbReference type="NCBI Taxonomy" id="382360"/>
    <lineage>
        <taxon>Eukaryota</taxon>
        <taxon>Sar</taxon>
        <taxon>Stramenopiles</taxon>
        <taxon>Ochrophyta</taxon>
        <taxon>Bacillariophyta</taxon>
        <taxon>Coscinodiscophyceae</taxon>
        <taxon>Thalassiosirophycidae</taxon>
        <taxon>Stephanodiscales</taxon>
        <taxon>Stephanodiscaceae</taxon>
        <taxon>Cyclotella</taxon>
    </lineage>
</organism>
<dbReference type="InterPro" id="IPR044200">
    <property type="entry name" value="At5g03900-like"/>
</dbReference>
<dbReference type="Proteomes" id="UP001530400">
    <property type="component" value="Unassembled WGS sequence"/>
</dbReference>
<protein>
    <submittedName>
        <fullName evidence="3">Uncharacterized protein</fullName>
    </submittedName>
</protein>
<dbReference type="EMBL" id="JALLPJ020000686">
    <property type="protein sequence ID" value="KAL3785575.1"/>
    <property type="molecule type" value="Genomic_DNA"/>
</dbReference>
<evidence type="ECO:0000313" key="4">
    <source>
        <dbReference type="Proteomes" id="UP001530400"/>
    </source>
</evidence>
<name>A0ABD3PBJ6_9STRA</name>
<evidence type="ECO:0000313" key="3">
    <source>
        <dbReference type="EMBL" id="KAL3785575.1"/>
    </source>
</evidence>
<proteinExistence type="predicted"/>
<feature type="transmembrane region" description="Helical" evidence="2">
    <location>
        <begin position="568"/>
        <end position="587"/>
    </location>
</feature>
<dbReference type="PANTHER" id="PTHR47380:SF4">
    <property type="entry name" value="OS02G0533000 PROTEIN"/>
    <property type="match status" value="1"/>
</dbReference>
<feature type="transmembrane region" description="Helical" evidence="2">
    <location>
        <begin position="138"/>
        <end position="166"/>
    </location>
</feature>
<accession>A0ABD3PBJ6</accession>
<keyword evidence="2" id="KW-0472">Membrane</keyword>
<evidence type="ECO:0000256" key="2">
    <source>
        <dbReference type="SAM" id="Phobius"/>
    </source>
</evidence>
<keyword evidence="4" id="KW-1185">Reference proteome</keyword>
<sequence>MSSEDSHTTDASASEEARPLSSNNEESLDQRILQLVHQCPLNDSNQHVIRPAYLASQLGLSLDDATSELCGLMSAVGGGEDGASFVFEKVETPDASTMTMVFTFPSDFEARALSYRRKMNWYQRLVELSTVVVKAVKIFTAFGLIISLAVLMIAGICLLVAAVVAMARGGGQRGNQHQVLMHKLRMLLIQLRQILWLYAICGGGSQDDPFMREVAGDLALMLSCCVGNPMHMWFWMRMGGRRRRGGGLFGLSERRGWRMGNWRVDNTQSEGDDGVAMIRRGSWNNNQNNPQRSESSSSFSIQQQRGLLSVAVEFLFGPNESSNSAGFRQGLSAEELDKWKFRAAIIMSLSAAAEGRGVSLRELLPYTDNPPASENHAAALRETMKIITYFNGKPADNASSEATGGIDACFHFPEIMAEMETGIYDVSQKIMSLGSSDFAAPLNNETKRSITSLLYKHDEEDDANTSSGDIPHYLYEKPKFLTHLSRQQFVQCLFLGTLNFIGIISVQSSFMPGGVFDLSIAAAMAADANVSGATGSRRRRRYNSDMWIAFGSAIFLKLLKVLRFYANIFFLFPLIRLVILMINNYLIDRRNQRRLSYVTE</sequence>
<evidence type="ECO:0000256" key="1">
    <source>
        <dbReference type="SAM" id="MobiDB-lite"/>
    </source>
</evidence>
<dbReference type="PANTHER" id="PTHR47380">
    <property type="entry name" value="OS02G0533000 PROTEIN"/>
    <property type="match status" value="1"/>
</dbReference>
<feature type="transmembrane region" description="Helical" evidence="2">
    <location>
        <begin position="218"/>
        <end position="236"/>
    </location>
</feature>